<dbReference type="GO" id="GO:0003676">
    <property type="term" value="F:nucleic acid binding"/>
    <property type="evidence" value="ECO:0007669"/>
    <property type="project" value="InterPro"/>
</dbReference>
<name>A0A7T6YZJ9_9BACI</name>
<dbReference type="GO" id="GO:0008270">
    <property type="term" value="F:zinc ion binding"/>
    <property type="evidence" value="ECO:0007669"/>
    <property type="project" value="InterPro"/>
</dbReference>
<evidence type="ECO:0000313" key="2">
    <source>
        <dbReference type="EMBL" id="QQK74215.1"/>
    </source>
</evidence>
<dbReference type="InterPro" id="IPR003615">
    <property type="entry name" value="HNH_nuc"/>
</dbReference>
<dbReference type="AlphaFoldDB" id="A0A7T6YZJ9"/>
<accession>A0A7T6YZJ9</accession>
<feature type="domain" description="HNH nuclease" evidence="1">
    <location>
        <begin position="71"/>
        <end position="122"/>
    </location>
</feature>
<dbReference type="CDD" id="cd00085">
    <property type="entry name" value="HNHc"/>
    <property type="match status" value="1"/>
</dbReference>
<keyword evidence="2" id="KW-0255">Endonuclease</keyword>
<sequence>MSNQAECKHCHKTKPVSEFRRDRRRKHGIINVCKPCRNHAEKSAGNYHRVYFMRHKRKSEQQRNQDVLTYDQYKDLVQRDSCPYCGIANDSNTTFTIDHITPKPKGPHSQANITYCCASCNAAKGTRDLLTFFEQSKSFTLPLFLTFLSEWAQANGQEPADMMDHVMFGYQAVAAQ</sequence>
<dbReference type="RefSeq" id="WP_200126221.1">
    <property type="nucleotide sequence ID" value="NZ_CP054705.1"/>
</dbReference>
<dbReference type="SMART" id="SM00507">
    <property type="entry name" value="HNHc"/>
    <property type="match status" value="1"/>
</dbReference>
<reference evidence="2 3" key="1">
    <citation type="submission" date="2020-06" db="EMBL/GenBank/DDBJ databases">
        <title>Genomic analysis of Salicibibacter sp. NKC5-3.</title>
        <authorList>
            <person name="Oh Y.J."/>
        </authorList>
    </citation>
    <scope>NUCLEOTIDE SEQUENCE [LARGE SCALE GENOMIC DNA]</scope>
    <source>
        <strain evidence="2 3">NKC5-3</strain>
    </source>
</reference>
<dbReference type="Proteomes" id="UP000595823">
    <property type="component" value="Chromosome"/>
</dbReference>
<dbReference type="InterPro" id="IPR002711">
    <property type="entry name" value="HNH"/>
</dbReference>
<keyword evidence="3" id="KW-1185">Reference proteome</keyword>
<dbReference type="Gene3D" id="1.10.30.50">
    <property type="match status" value="1"/>
</dbReference>
<organism evidence="2 3">
    <name type="scientific">Salicibibacter cibarius</name>
    <dbReference type="NCBI Taxonomy" id="2743000"/>
    <lineage>
        <taxon>Bacteria</taxon>
        <taxon>Bacillati</taxon>
        <taxon>Bacillota</taxon>
        <taxon>Bacilli</taxon>
        <taxon>Bacillales</taxon>
        <taxon>Bacillaceae</taxon>
        <taxon>Salicibibacter</taxon>
    </lineage>
</organism>
<protein>
    <submittedName>
        <fullName evidence="2">HNH endonuclease</fullName>
    </submittedName>
</protein>
<dbReference type="GO" id="GO:0004519">
    <property type="term" value="F:endonuclease activity"/>
    <property type="evidence" value="ECO:0007669"/>
    <property type="project" value="UniProtKB-KW"/>
</dbReference>
<keyword evidence="2" id="KW-0378">Hydrolase</keyword>
<gene>
    <name evidence="2" type="ORF">HUG15_00330</name>
</gene>
<dbReference type="Pfam" id="PF01844">
    <property type="entry name" value="HNH"/>
    <property type="match status" value="1"/>
</dbReference>
<evidence type="ECO:0000313" key="3">
    <source>
        <dbReference type="Proteomes" id="UP000595823"/>
    </source>
</evidence>
<dbReference type="KEGG" id="scia:HUG15_00330"/>
<keyword evidence="2" id="KW-0540">Nuclease</keyword>
<proteinExistence type="predicted"/>
<dbReference type="EMBL" id="CP054705">
    <property type="protein sequence ID" value="QQK74215.1"/>
    <property type="molecule type" value="Genomic_DNA"/>
</dbReference>
<evidence type="ECO:0000259" key="1">
    <source>
        <dbReference type="SMART" id="SM00507"/>
    </source>
</evidence>